<dbReference type="Pfam" id="PF13180">
    <property type="entry name" value="PDZ_2"/>
    <property type="match status" value="1"/>
</dbReference>
<evidence type="ECO:0000313" key="2">
    <source>
        <dbReference type="EMBL" id="KFD47019.1"/>
    </source>
</evidence>
<dbReference type="Proteomes" id="UP000030758">
    <property type="component" value="Unassembled WGS sequence"/>
</dbReference>
<dbReference type="PANTHER" id="PTHR31327">
    <property type="entry name" value="SPERM MEIOSIS PDZ DOMAIN CONTAINING PROTEINS-RELATED"/>
    <property type="match status" value="1"/>
</dbReference>
<dbReference type="InterPro" id="IPR040264">
    <property type="entry name" value="T15H9.4-like"/>
</dbReference>
<dbReference type="EMBL" id="KL363343">
    <property type="protein sequence ID" value="KFD47019.1"/>
    <property type="molecule type" value="Genomic_DNA"/>
</dbReference>
<dbReference type="InterPro" id="IPR036034">
    <property type="entry name" value="PDZ_sf"/>
</dbReference>
<organism evidence="2 4">
    <name type="scientific">Trichuris suis</name>
    <name type="common">pig whipworm</name>
    <dbReference type="NCBI Taxonomy" id="68888"/>
    <lineage>
        <taxon>Eukaryota</taxon>
        <taxon>Metazoa</taxon>
        <taxon>Ecdysozoa</taxon>
        <taxon>Nematoda</taxon>
        <taxon>Enoplea</taxon>
        <taxon>Dorylaimia</taxon>
        <taxon>Trichinellida</taxon>
        <taxon>Trichuridae</taxon>
        <taxon>Trichuris</taxon>
    </lineage>
</organism>
<dbReference type="InterPro" id="IPR001478">
    <property type="entry name" value="PDZ"/>
</dbReference>
<evidence type="ECO:0000313" key="4">
    <source>
        <dbReference type="Proteomes" id="UP000030764"/>
    </source>
</evidence>
<name>A0A085LPX3_9BILA</name>
<feature type="domain" description="PDZ" evidence="1">
    <location>
        <begin position="17"/>
        <end position="91"/>
    </location>
</feature>
<dbReference type="EMBL" id="KL367638">
    <property type="protein sequence ID" value="KFD61032.1"/>
    <property type="molecule type" value="Genomic_DNA"/>
</dbReference>
<proteinExistence type="predicted"/>
<keyword evidence="4" id="KW-1185">Reference proteome</keyword>
<reference evidence="2 4" key="1">
    <citation type="journal article" date="2014" name="Nat. Genet.">
        <title>Genome and transcriptome of the porcine whipworm Trichuris suis.</title>
        <authorList>
            <person name="Jex A.R."/>
            <person name="Nejsum P."/>
            <person name="Schwarz E.M."/>
            <person name="Hu L."/>
            <person name="Young N.D."/>
            <person name="Hall R.S."/>
            <person name="Korhonen P.K."/>
            <person name="Liao S."/>
            <person name="Thamsborg S."/>
            <person name="Xia J."/>
            <person name="Xu P."/>
            <person name="Wang S."/>
            <person name="Scheerlinck J.P."/>
            <person name="Hofmann A."/>
            <person name="Sternberg P.W."/>
            <person name="Wang J."/>
            <person name="Gasser R.B."/>
        </authorList>
    </citation>
    <scope>NUCLEOTIDE SEQUENCE [LARGE SCALE GENOMIC DNA]</scope>
    <source>
        <strain evidence="3">DCEP-RM93F</strain>
        <strain evidence="2">DCEP-RM93M</strain>
    </source>
</reference>
<dbReference type="Gene3D" id="2.30.42.10">
    <property type="match status" value="1"/>
</dbReference>
<dbReference type="Proteomes" id="UP000030764">
    <property type="component" value="Unassembled WGS sequence"/>
</dbReference>
<dbReference type="SUPFAM" id="SSF50156">
    <property type="entry name" value="PDZ domain-like"/>
    <property type="match status" value="1"/>
</dbReference>
<protein>
    <recommendedName>
        <fullName evidence="1">PDZ domain-containing protein</fullName>
    </recommendedName>
</protein>
<accession>A0A085LPX3</accession>
<evidence type="ECO:0000259" key="1">
    <source>
        <dbReference type="PROSITE" id="PS50106"/>
    </source>
</evidence>
<dbReference type="SMART" id="SM00228">
    <property type="entry name" value="PDZ"/>
    <property type="match status" value="1"/>
</dbReference>
<sequence length="192" mass="21857">MGSQQAANAVLERIVLNINVRKDKRCFGLGIKMKKGKVFVSSIRPGSIAEDHFRLYDVIKEVNGSKVDSRESCRDLIRAHKVLAVTVERLSSKSVEQLKQARVQSSSECPYLETAKLFSEIEQNQWSKLPFDVREILKKQFATATQYGLQRPPPIEQSTKIELNRVSVLDNIVRYEINSDVPRDKSLRRPTG</sequence>
<dbReference type="PROSITE" id="PS50106">
    <property type="entry name" value="PDZ"/>
    <property type="match status" value="1"/>
</dbReference>
<dbReference type="AlphaFoldDB" id="A0A085LPX3"/>
<evidence type="ECO:0000313" key="3">
    <source>
        <dbReference type="EMBL" id="KFD61032.1"/>
    </source>
</evidence>
<gene>
    <name evidence="2" type="ORF">M513_12101</name>
    <name evidence="3" type="ORF">M514_12101</name>
</gene>